<evidence type="ECO:0000313" key="6">
    <source>
        <dbReference type="Proteomes" id="UP000054217"/>
    </source>
</evidence>
<dbReference type="PANTHER" id="PTHR18860">
    <property type="entry name" value="14-3-3 PROTEIN"/>
    <property type="match status" value="1"/>
</dbReference>
<feature type="site" description="Interaction with phosphoserine on interacting protein" evidence="2">
    <location>
        <position position="143"/>
    </location>
</feature>
<dbReference type="PRINTS" id="PR00305">
    <property type="entry name" value="1433ZETA"/>
</dbReference>
<dbReference type="AlphaFoldDB" id="A0A0C3PG48"/>
<keyword evidence="6" id="KW-1185">Reference proteome</keyword>
<dbReference type="SUPFAM" id="SSF48445">
    <property type="entry name" value="14-3-3 protein"/>
    <property type="match status" value="1"/>
</dbReference>
<evidence type="ECO:0000256" key="3">
    <source>
        <dbReference type="SAM" id="MobiDB-lite"/>
    </source>
</evidence>
<dbReference type="InterPro" id="IPR023409">
    <property type="entry name" value="14-3-3_CS"/>
</dbReference>
<dbReference type="Gene3D" id="1.20.190.20">
    <property type="entry name" value="14-3-3 domain"/>
    <property type="match status" value="1"/>
</dbReference>
<comment type="similarity">
    <text evidence="1">Belongs to the 14-3-3 family.</text>
</comment>
<evidence type="ECO:0000259" key="4">
    <source>
        <dbReference type="SMART" id="SM00101"/>
    </source>
</evidence>
<organism evidence="5 6">
    <name type="scientific">Pisolithus tinctorius Marx 270</name>
    <dbReference type="NCBI Taxonomy" id="870435"/>
    <lineage>
        <taxon>Eukaryota</taxon>
        <taxon>Fungi</taxon>
        <taxon>Dikarya</taxon>
        <taxon>Basidiomycota</taxon>
        <taxon>Agaricomycotina</taxon>
        <taxon>Agaricomycetes</taxon>
        <taxon>Agaricomycetidae</taxon>
        <taxon>Boletales</taxon>
        <taxon>Sclerodermatineae</taxon>
        <taxon>Pisolithaceae</taxon>
        <taxon>Pisolithus</taxon>
    </lineage>
</organism>
<dbReference type="InParanoid" id="A0A0C3PG48"/>
<name>A0A0C3PG48_PISTI</name>
<dbReference type="InterPro" id="IPR000308">
    <property type="entry name" value="14-3-3"/>
</dbReference>
<dbReference type="CDD" id="cd08774">
    <property type="entry name" value="14-3-3"/>
    <property type="match status" value="1"/>
</dbReference>
<dbReference type="InterPro" id="IPR036815">
    <property type="entry name" value="14-3-3_dom_sf"/>
</dbReference>
<evidence type="ECO:0000256" key="1">
    <source>
        <dbReference type="ARBA" id="ARBA00006141"/>
    </source>
</evidence>
<dbReference type="Pfam" id="PF00244">
    <property type="entry name" value="14-3-3"/>
    <property type="match status" value="1"/>
</dbReference>
<dbReference type="OrthoDB" id="10260625at2759"/>
<dbReference type="Proteomes" id="UP000054217">
    <property type="component" value="Unassembled WGS sequence"/>
</dbReference>
<protein>
    <recommendedName>
        <fullName evidence="4">14-3-3 domain-containing protein</fullName>
    </recommendedName>
</protein>
<reference evidence="5 6" key="1">
    <citation type="submission" date="2014-04" db="EMBL/GenBank/DDBJ databases">
        <authorList>
            <consortium name="DOE Joint Genome Institute"/>
            <person name="Kuo A."/>
            <person name="Kohler A."/>
            <person name="Costa M.D."/>
            <person name="Nagy L.G."/>
            <person name="Floudas D."/>
            <person name="Copeland A."/>
            <person name="Barry K.W."/>
            <person name="Cichocki N."/>
            <person name="Veneault-Fourrey C."/>
            <person name="LaButti K."/>
            <person name="Lindquist E.A."/>
            <person name="Lipzen A."/>
            <person name="Lundell T."/>
            <person name="Morin E."/>
            <person name="Murat C."/>
            <person name="Sun H."/>
            <person name="Tunlid A."/>
            <person name="Henrissat B."/>
            <person name="Grigoriev I.V."/>
            <person name="Hibbett D.S."/>
            <person name="Martin F."/>
            <person name="Nordberg H.P."/>
            <person name="Cantor M.N."/>
            <person name="Hua S.X."/>
        </authorList>
    </citation>
    <scope>NUCLEOTIDE SEQUENCE [LARGE SCALE GENOMIC DNA]</scope>
    <source>
        <strain evidence="5 6">Marx 270</strain>
    </source>
</reference>
<reference evidence="6" key="2">
    <citation type="submission" date="2015-01" db="EMBL/GenBank/DDBJ databases">
        <title>Evolutionary Origins and Diversification of the Mycorrhizal Mutualists.</title>
        <authorList>
            <consortium name="DOE Joint Genome Institute"/>
            <consortium name="Mycorrhizal Genomics Consortium"/>
            <person name="Kohler A."/>
            <person name="Kuo A."/>
            <person name="Nagy L.G."/>
            <person name="Floudas D."/>
            <person name="Copeland A."/>
            <person name="Barry K.W."/>
            <person name="Cichocki N."/>
            <person name="Veneault-Fourrey C."/>
            <person name="LaButti K."/>
            <person name="Lindquist E.A."/>
            <person name="Lipzen A."/>
            <person name="Lundell T."/>
            <person name="Morin E."/>
            <person name="Murat C."/>
            <person name="Riley R."/>
            <person name="Ohm R."/>
            <person name="Sun H."/>
            <person name="Tunlid A."/>
            <person name="Henrissat B."/>
            <person name="Grigoriev I.V."/>
            <person name="Hibbett D.S."/>
            <person name="Martin F."/>
        </authorList>
    </citation>
    <scope>NUCLEOTIDE SEQUENCE [LARGE SCALE GENOMIC DNA]</scope>
    <source>
        <strain evidence="6">Marx 270</strain>
    </source>
</reference>
<dbReference type="SMART" id="SM00101">
    <property type="entry name" value="14_3_3"/>
    <property type="match status" value="1"/>
</dbReference>
<feature type="region of interest" description="Disordered" evidence="3">
    <location>
        <begin position="259"/>
        <end position="284"/>
    </location>
</feature>
<evidence type="ECO:0000313" key="5">
    <source>
        <dbReference type="EMBL" id="KIO12915.1"/>
    </source>
</evidence>
<proteinExistence type="inferred from homology"/>
<feature type="domain" description="14-3-3" evidence="4">
    <location>
        <begin position="14"/>
        <end position="261"/>
    </location>
</feature>
<sequence>MRPLTIFQARIISREEYLLLAKVAEEAERYEDLVMQIKGLIQTYGALTIEERNLLSVAYKNITNALRSSWRVVDSLEKLESSHPTGRTQRQLALTRQQRSKIERELTDVCKDVIRLLDDRLMPIVAVGEETVFYYKMKGDYYRYLAEFAHQQERGHFSDLSLAAYKFAYKHALASLEPTHPTRLGLALNFAVYYHDVRKSPERACHLGKHAFDEAVACLDHDDEASLQAMRDSMMILQLLRDDLVIWSGEMQRGMSHQHHISHEAGSRMPAGPNIVGMECPPNK</sequence>
<evidence type="ECO:0000256" key="2">
    <source>
        <dbReference type="PIRSR" id="PIRSR000868-1"/>
    </source>
</evidence>
<dbReference type="PIRSF" id="PIRSF000868">
    <property type="entry name" value="14-3-3"/>
    <property type="match status" value="1"/>
</dbReference>
<feature type="site" description="Interaction with phosphoserine on interacting protein" evidence="2">
    <location>
        <position position="67"/>
    </location>
</feature>
<dbReference type="PROSITE" id="PS00796">
    <property type="entry name" value="1433_1"/>
    <property type="match status" value="1"/>
</dbReference>
<dbReference type="InterPro" id="IPR023410">
    <property type="entry name" value="14-3-3_domain"/>
</dbReference>
<dbReference type="EMBL" id="KN831947">
    <property type="protein sequence ID" value="KIO12915.1"/>
    <property type="molecule type" value="Genomic_DNA"/>
</dbReference>
<dbReference type="STRING" id="870435.A0A0C3PG48"/>
<gene>
    <name evidence="5" type="ORF">M404DRAFT_124400</name>
</gene>
<accession>A0A0C3PG48</accession>
<dbReference type="HOGENOM" id="CLU_058290_0_0_1"/>